<keyword evidence="5 9" id="KW-0368">Histidine biosynthesis</keyword>
<dbReference type="Proteomes" id="UP001329825">
    <property type="component" value="Chromosome 11"/>
</dbReference>
<evidence type="ECO:0000259" key="11">
    <source>
        <dbReference type="Pfam" id="PF00117"/>
    </source>
</evidence>
<accession>A0ABZ1D8V0</accession>
<dbReference type="Pfam" id="PF00977">
    <property type="entry name" value="His_biosynth"/>
    <property type="match status" value="2"/>
</dbReference>
<sequence>MAQPKTDTILPIPTVSQPSGHTKEHQPKLYILDYGAGNVRSLANSIKKLGYEFEWINDESDFDKAEKLIFPGVGAFAQAMTSLKTSGRYEQLLKYIKSGKPYFGICIGMQVLFESSEESPDIKGLGVIPYPIKKFSNQDECNGELVKKTVPHMGWNTSWKSYQTSTSSSTDEEKLMLENEDYYFVHSYAALLDPSLASSASTSSEGESSTSSITAQETLAIKDFAYTISRYGSERFVSCVKKDNIFACQFHPEKSGPAGLDLLRRWLEASPESLSASKSTSPSPERTWQIRNPDQSRGYTNGLASRIVACLDVRSNDNGDLVVTKGDQYDVREKSSSSSREVRNLGKPVELARRYYLEGADEVAFLNITSFRSSALLDQPMLDVVRNAAETIFVPLTIGGGIKDTVDPDGTPRSALEVAGAYFRSGADKVSIGSEAVLAVEELLSKSKNGQAEEQFLTGKTGIETISKGYGAQAVVVSIDPKRVYVDTTQSNWKENFPSKHLPSLIIGDEATSRTKDEEKGKAWWYQCTISGGRDVRDIDVVQLAKGVELLGAGEILLNSVDRDGSGKGFDLDLINLVKNAVSIPVVSSSGAGSPDDFVEVFRETGTEAALAAGIFHRKEVGIEDVKKTLEEKGLPVRRCALETI</sequence>
<feature type="region of interest" description="Disordered" evidence="10">
    <location>
        <begin position="273"/>
        <end position="297"/>
    </location>
</feature>
<evidence type="ECO:0000256" key="3">
    <source>
        <dbReference type="ARBA" id="ARBA00022801"/>
    </source>
</evidence>
<dbReference type="HAMAP" id="MF_00278">
    <property type="entry name" value="HisH"/>
    <property type="match status" value="1"/>
</dbReference>
<evidence type="ECO:0000313" key="13">
    <source>
        <dbReference type="Proteomes" id="UP001329825"/>
    </source>
</evidence>
<dbReference type="CDD" id="cd04731">
    <property type="entry name" value="HisF"/>
    <property type="match status" value="1"/>
</dbReference>
<evidence type="ECO:0000256" key="1">
    <source>
        <dbReference type="ARBA" id="ARBA00005091"/>
    </source>
</evidence>
<dbReference type="RefSeq" id="XP_062795250.1">
    <property type="nucleotide sequence ID" value="XM_062939199.1"/>
</dbReference>
<dbReference type="InterPro" id="IPR017926">
    <property type="entry name" value="GATASE"/>
</dbReference>
<proteinExistence type="inferred from homology"/>
<dbReference type="InterPro" id="IPR004651">
    <property type="entry name" value="HisF"/>
</dbReference>
<name>A0ABZ1D8V0_9TREE</name>
<comment type="catalytic activity">
    <reaction evidence="7">
        <text>5-[(5-phospho-1-deoxy-D-ribulos-1-ylimino)methylamino]-1-(5-phospho-beta-D-ribosyl)imidazole-4-carboxamide + L-glutamine = D-erythro-1-(imidazol-4-yl)glycerol 3-phosphate + 5-amino-1-(5-phospho-beta-D-ribosyl)imidazole-4-carboxamide + L-glutamate + H(+)</text>
        <dbReference type="Rhea" id="RHEA:24793"/>
        <dbReference type="ChEBI" id="CHEBI:15378"/>
        <dbReference type="ChEBI" id="CHEBI:29985"/>
        <dbReference type="ChEBI" id="CHEBI:58278"/>
        <dbReference type="ChEBI" id="CHEBI:58359"/>
        <dbReference type="ChEBI" id="CHEBI:58475"/>
        <dbReference type="ChEBI" id="CHEBI:58525"/>
        <dbReference type="EC" id="4.3.2.10"/>
    </reaction>
</comment>
<dbReference type="GeneID" id="87959639"/>
<dbReference type="InterPro" id="IPR029062">
    <property type="entry name" value="Class_I_gatase-like"/>
</dbReference>
<dbReference type="SUPFAM" id="SSF52317">
    <property type="entry name" value="Class I glutamine amidotransferase-like"/>
    <property type="match status" value="1"/>
</dbReference>
<dbReference type="Gene3D" id="3.40.50.880">
    <property type="match status" value="1"/>
</dbReference>
<keyword evidence="2 9" id="KW-0028">Amino-acid biosynthesis</keyword>
<keyword evidence="3" id="KW-0378">Hydrolase</keyword>
<dbReference type="Pfam" id="PF00117">
    <property type="entry name" value="GATase"/>
    <property type="match status" value="1"/>
</dbReference>
<evidence type="ECO:0000256" key="4">
    <source>
        <dbReference type="ARBA" id="ARBA00022962"/>
    </source>
</evidence>
<dbReference type="InterPro" id="IPR013785">
    <property type="entry name" value="Aldolase_TIM"/>
</dbReference>
<comment type="similarity">
    <text evidence="9">Belongs to the HisA/HisF family.</text>
</comment>
<gene>
    <name evidence="12" type="ORF">IL334_007509</name>
</gene>
<protein>
    <submittedName>
        <fullName evidence="12">Imidazoleglycerol phosphate synthase, cyclase subunit</fullName>
    </submittedName>
</protein>
<dbReference type="InterPro" id="IPR050064">
    <property type="entry name" value="IGPS_HisA/HisF"/>
</dbReference>
<keyword evidence="13" id="KW-1185">Reference proteome</keyword>
<evidence type="ECO:0000256" key="6">
    <source>
        <dbReference type="ARBA" id="ARBA00023239"/>
    </source>
</evidence>
<dbReference type="EMBL" id="CP141891">
    <property type="protein sequence ID" value="WRT70511.1"/>
    <property type="molecule type" value="Genomic_DNA"/>
</dbReference>
<dbReference type="NCBIfam" id="TIGR01855">
    <property type="entry name" value="IMP_synth_hisH"/>
    <property type="match status" value="1"/>
</dbReference>
<dbReference type="InterPro" id="IPR006062">
    <property type="entry name" value="His_biosynth"/>
</dbReference>
<evidence type="ECO:0000256" key="5">
    <source>
        <dbReference type="ARBA" id="ARBA00023102"/>
    </source>
</evidence>
<feature type="compositionally biased region" description="Low complexity" evidence="10">
    <location>
        <begin position="273"/>
        <end position="285"/>
    </location>
</feature>
<evidence type="ECO:0000256" key="9">
    <source>
        <dbReference type="RuleBase" id="RU003657"/>
    </source>
</evidence>
<feature type="domain" description="Glutamine amidotransferase" evidence="11">
    <location>
        <begin position="31"/>
        <end position="265"/>
    </location>
</feature>
<keyword evidence="4" id="KW-0315">Glutamine amidotransferase</keyword>
<evidence type="ECO:0000256" key="10">
    <source>
        <dbReference type="SAM" id="MobiDB-lite"/>
    </source>
</evidence>
<evidence type="ECO:0000256" key="8">
    <source>
        <dbReference type="ARBA" id="ARBA00049534"/>
    </source>
</evidence>
<dbReference type="Gene3D" id="3.20.20.70">
    <property type="entry name" value="Aldolase class I"/>
    <property type="match status" value="1"/>
</dbReference>
<comment type="pathway">
    <text evidence="1">Amino-acid biosynthesis; L-histidine biosynthesis; L-histidine from 5-phospho-alpha-D-ribose 1-diphosphate: step 5/9.</text>
</comment>
<dbReference type="PIRSF" id="PIRSF036936">
    <property type="entry name" value="IGPS_HisHF"/>
    <property type="match status" value="1"/>
</dbReference>
<evidence type="ECO:0000256" key="7">
    <source>
        <dbReference type="ARBA" id="ARBA00047838"/>
    </source>
</evidence>
<dbReference type="CDD" id="cd01748">
    <property type="entry name" value="GATase1_IGP_Synthase"/>
    <property type="match status" value="1"/>
</dbReference>
<comment type="catalytic activity">
    <reaction evidence="8">
        <text>L-glutamine + H2O = L-glutamate + NH4(+)</text>
        <dbReference type="Rhea" id="RHEA:15889"/>
        <dbReference type="ChEBI" id="CHEBI:15377"/>
        <dbReference type="ChEBI" id="CHEBI:28938"/>
        <dbReference type="ChEBI" id="CHEBI:29985"/>
        <dbReference type="ChEBI" id="CHEBI:58359"/>
        <dbReference type="EC" id="3.5.1.2"/>
    </reaction>
</comment>
<dbReference type="InterPro" id="IPR011060">
    <property type="entry name" value="RibuloseP-bd_barrel"/>
</dbReference>
<dbReference type="PANTHER" id="PTHR21235:SF2">
    <property type="entry name" value="IMIDAZOLE GLYCEROL PHOSPHATE SYNTHASE HISHF"/>
    <property type="match status" value="1"/>
</dbReference>
<keyword evidence="6" id="KW-0456">Lyase</keyword>
<dbReference type="SUPFAM" id="SSF51366">
    <property type="entry name" value="Ribulose-phoshate binding barrel"/>
    <property type="match status" value="1"/>
</dbReference>
<dbReference type="InterPro" id="IPR010139">
    <property type="entry name" value="Imidazole-glycPsynth_HisH"/>
</dbReference>
<evidence type="ECO:0000313" key="12">
    <source>
        <dbReference type="EMBL" id="WRT70511.1"/>
    </source>
</evidence>
<dbReference type="PANTHER" id="PTHR21235">
    <property type="entry name" value="IMIDAZOLE GLYCEROL PHOSPHATE SYNTHASE SUBUNIT HISF/H IGP SYNTHASE SUBUNIT HISF/H"/>
    <property type="match status" value="1"/>
</dbReference>
<evidence type="ECO:0000256" key="2">
    <source>
        <dbReference type="ARBA" id="ARBA00022605"/>
    </source>
</evidence>
<organism evidence="12 13">
    <name type="scientific">Kwoniella shivajii</name>
    <dbReference type="NCBI Taxonomy" id="564305"/>
    <lineage>
        <taxon>Eukaryota</taxon>
        <taxon>Fungi</taxon>
        <taxon>Dikarya</taxon>
        <taxon>Basidiomycota</taxon>
        <taxon>Agaricomycotina</taxon>
        <taxon>Tremellomycetes</taxon>
        <taxon>Tremellales</taxon>
        <taxon>Cryptococcaceae</taxon>
        <taxon>Kwoniella</taxon>
    </lineage>
</organism>
<feature type="region of interest" description="Disordered" evidence="10">
    <location>
        <begin position="1"/>
        <end position="24"/>
    </location>
</feature>
<reference evidence="12 13" key="1">
    <citation type="submission" date="2024-01" db="EMBL/GenBank/DDBJ databases">
        <title>Comparative genomics of Cryptococcus and Kwoniella reveals pathogenesis evolution and contrasting modes of karyotype evolution via chromosome fusion or intercentromeric recombination.</title>
        <authorList>
            <person name="Coelho M.A."/>
            <person name="David-Palma M."/>
            <person name="Shea T."/>
            <person name="Bowers K."/>
            <person name="McGinley-Smith S."/>
            <person name="Mohammad A.W."/>
            <person name="Gnirke A."/>
            <person name="Yurkov A.M."/>
            <person name="Nowrousian M."/>
            <person name="Sun S."/>
            <person name="Cuomo C.A."/>
            <person name="Heitman J."/>
        </authorList>
    </citation>
    <scope>NUCLEOTIDE SEQUENCE [LARGE SCALE GENOMIC DNA]</scope>
    <source>
        <strain evidence="12">CBS 11374</strain>
    </source>
</reference>
<dbReference type="PROSITE" id="PS51273">
    <property type="entry name" value="GATASE_TYPE_1"/>
    <property type="match status" value="1"/>
</dbReference>
<dbReference type="InterPro" id="IPR014640">
    <property type="entry name" value="IGPS_HisHF"/>
</dbReference>